<dbReference type="GO" id="GO:0051920">
    <property type="term" value="F:peroxiredoxin activity"/>
    <property type="evidence" value="ECO:0007669"/>
    <property type="project" value="InterPro"/>
</dbReference>
<dbReference type="Proteomes" id="UP000001114">
    <property type="component" value="Chromosome"/>
</dbReference>
<dbReference type="PANTHER" id="PTHR33570">
    <property type="entry name" value="4-CARBOXYMUCONOLACTONE DECARBOXYLASE FAMILY PROTEIN"/>
    <property type="match status" value="1"/>
</dbReference>
<gene>
    <name evidence="2" type="ordered locus">Asuc_1289</name>
</gene>
<dbReference type="eggNOG" id="COG0599">
    <property type="taxonomic scope" value="Bacteria"/>
</dbReference>
<evidence type="ECO:0000259" key="1">
    <source>
        <dbReference type="Pfam" id="PF02627"/>
    </source>
</evidence>
<dbReference type="PANTHER" id="PTHR33570:SF9">
    <property type="entry name" value="BLL4600 PROTEIN"/>
    <property type="match status" value="1"/>
</dbReference>
<dbReference type="KEGG" id="asu:Asuc_1289"/>
<organism evidence="2 3">
    <name type="scientific">Actinobacillus succinogenes (strain ATCC 55618 / DSM 22257 / CCUG 43843 / 130Z)</name>
    <dbReference type="NCBI Taxonomy" id="339671"/>
    <lineage>
        <taxon>Bacteria</taxon>
        <taxon>Pseudomonadati</taxon>
        <taxon>Pseudomonadota</taxon>
        <taxon>Gammaproteobacteria</taxon>
        <taxon>Pasteurellales</taxon>
        <taxon>Pasteurellaceae</taxon>
        <taxon>Actinobacillus</taxon>
    </lineage>
</organism>
<dbReference type="AlphaFoldDB" id="A6VNV2"/>
<evidence type="ECO:0000313" key="2">
    <source>
        <dbReference type="EMBL" id="ABR74649.1"/>
    </source>
</evidence>
<dbReference type="EMBL" id="CP000746">
    <property type="protein sequence ID" value="ABR74649.1"/>
    <property type="molecule type" value="Genomic_DNA"/>
</dbReference>
<name>A6VNV2_ACTSZ</name>
<protein>
    <submittedName>
        <fullName evidence="2">Carboxymuconolactone decarboxylase</fullName>
    </submittedName>
</protein>
<dbReference type="HOGENOM" id="CLU_070025_5_0_6"/>
<dbReference type="Pfam" id="PF02627">
    <property type="entry name" value="CMD"/>
    <property type="match status" value="1"/>
</dbReference>
<keyword evidence="3" id="KW-1185">Reference proteome</keyword>
<feature type="domain" description="Carboxymuconolactone decarboxylase-like" evidence="1">
    <location>
        <begin position="13"/>
        <end position="95"/>
    </location>
</feature>
<dbReference type="STRING" id="339671.Asuc_1289"/>
<dbReference type="SUPFAM" id="SSF69118">
    <property type="entry name" value="AhpD-like"/>
    <property type="match status" value="1"/>
</dbReference>
<dbReference type="InterPro" id="IPR003779">
    <property type="entry name" value="CMD-like"/>
</dbReference>
<dbReference type="InterPro" id="IPR052512">
    <property type="entry name" value="4CMD/NDH-1_regulator"/>
</dbReference>
<dbReference type="InterPro" id="IPR029032">
    <property type="entry name" value="AhpD-like"/>
</dbReference>
<dbReference type="Gene3D" id="1.20.1290.10">
    <property type="entry name" value="AhpD-like"/>
    <property type="match status" value="1"/>
</dbReference>
<reference evidence="3" key="1">
    <citation type="journal article" date="2010" name="BMC Genomics">
        <title>A genomic perspective on the potential of Actinobacillus succinogenes for industrial succinate production.</title>
        <authorList>
            <person name="McKinlay J.B."/>
            <person name="Laivenieks M."/>
            <person name="Schindler B.D."/>
            <person name="McKinlay A.A."/>
            <person name="Siddaramappa S."/>
            <person name="Challacombe J.F."/>
            <person name="Lowry S.R."/>
            <person name="Clum A."/>
            <person name="Lapidus A.L."/>
            <person name="Burkhart K.B."/>
            <person name="Harkins V."/>
            <person name="Vieille C."/>
        </authorList>
    </citation>
    <scope>NUCLEOTIDE SEQUENCE [LARGE SCALE GENOMIC DNA]</scope>
    <source>
        <strain evidence="3">ATCC 55618 / DSM 22257 / CCUG 43843 / 130Z</strain>
    </source>
</reference>
<accession>A6VNV2</accession>
<sequence length="102" mass="11650">MTIGRERLGKFAPKFAEINDDLVYGQIWSRTNELPLRERAMITIAAMIAAGDFDQLEFQMQRAKEYGVTKQEMSELITHLAFYSGGPKAWSAFQRAIKVYGE</sequence>
<evidence type="ECO:0000313" key="3">
    <source>
        <dbReference type="Proteomes" id="UP000001114"/>
    </source>
</evidence>
<proteinExistence type="predicted"/>